<dbReference type="RefSeq" id="WP_013266760.1">
    <property type="nucleotide sequence ID" value="NC_014374.1"/>
</dbReference>
<dbReference type="InParanoid" id="D9Q1R0"/>
<protein>
    <submittedName>
        <fullName evidence="2">Uncharacterized protein</fullName>
    </submittedName>
</protein>
<evidence type="ECO:0000313" key="2">
    <source>
        <dbReference type="EMBL" id="ADL19248.1"/>
    </source>
</evidence>
<accession>D9Q1R0</accession>
<reference evidence="2 3" key="1">
    <citation type="journal article" date="2010" name="Appl. Environ. Microbiol.">
        <title>The genome sequence of the crenarchaeon Acidilobus saccharovorans supports a new order, Acidilobales, and suggests an important ecological role in terrestrial acidic hot springs.</title>
        <authorList>
            <person name="Mardanov A.V."/>
            <person name="Svetlitchnyi V.A."/>
            <person name="Beletsky A.V."/>
            <person name="Prokofeva M.I."/>
            <person name="Bonch-Osmolovskaya E.A."/>
            <person name="Ravin N.V."/>
            <person name="Skryabin K.G."/>
        </authorList>
    </citation>
    <scope>NUCLEOTIDE SEQUENCE [LARGE SCALE GENOMIC DNA]</scope>
    <source>
        <strain evidence="3">DSM 16705 / JCM 18335 / VKM B-2471 / 345-15</strain>
    </source>
</reference>
<dbReference type="HOGENOM" id="CLU_1458127_0_0_2"/>
<dbReference type="GeneID" id="9499077"/>
<dbReference type="EMBL" id="CP001742">
    <property type="protein sequence ID" value="ADL19248.1"/>
    <property type="molecule type" value="Genomic_DNA"/>
</dbReference>
<feature type="transmembrane region" description="Helical" evidence="1">
    <location>
        <begin position="59"/>
        <end position="79"/>
    </location>
</feature>
<proteinExistence type="predicted"/>
<keyword evidence="1" id="KW-0472">Membrane</keyword>
<evidence type="ECO:0000313" key="3">
    <source>
        <dbReference type="Proteomes" id="UP000000346"/>
    </source>
</evidence>
<dbReference type="AlphaFoldDB" id="D9Q1R0"/>
<feature type="transmembrane region" description="Helical" evidence="1">
    <location>
        <begin position="85"/>
        <end position="103"/>
    </location>
</feature>
<dbReference type="STRING" id="666510.ASAC_0842"/>
<sequence length="185" mass="19890">MLIECRNGIYVSFGTCEGVKGYRGPAHCMVYLRRAEGGVRPLASMGQAVSYGQGSARRWLYAAIGVALDVLLTLILSQTKAVTSQGLYFAAAALAIVVIAVVLRARPSPARRFSSISVMTSRDELCKAEGVEFVTITSAEEREGPGGARQVVVTMANGVRATLYLSDRELERLRTQGVLSPTPTY</sequence>
<keyword evidence="3" id="KW-1185">Reference proteome</keyword>
<name>D9Q1R0_ACIS3</name>
<dbReference type="Proteomes" id="UP000000346">
    <property type="component" value="Chromosome"/>
</dbReference>
<organism evidence="2 3">
    <name type="scientific">Acidilobus saccharovorans (strain DSM 16705 / JCM 18335 / VKM B-2471 / 345-15)</name>
    <dbReference type="NCBI Taxonomy" id="666510"/>
    <lineage>
        <taxon>Archaea</taxon>
        <taxon>Thermoproteota</taxon>
        <taxon>Thermoprotei</taxon>
        <taxon>Acidilobales</taxon>
        <taxon>Acidilobaceae</taxon>
        <taxon>Acidilobus</taxon>
    </lineage>
</organism>
<dbReference type="KEGG" id="asc:ASAC_0842"/>
<evidence type="ECO:0000256" key="1">
    <source>
        <dbReference type="SAM" id="Phobius"/>
    </source>
</evidence>
<keyword evidence="1" id="KW-1133">Transmembrane helix</keyword>
<gene>
    <name evidence="2" type="ordered locus">ASAC_0842</name>
</gene>
<keyword evidence="1" id="KW-0812">Transmembrane</keyword>
<dbReference type="OrthoDB" id="383031at2157"/>